<dbReference type="Gene3D" id="3.30.450.40">
    <property type="match status" value="1"/>
</dbReference>
<dbReference type="PANTHER" id="PTHR30136:SF35">
    <property type="entry name" value="HTH-TYPE TRANSCRIPTIONAL REGULATOR RV1719"/>
    <property type="match status" value="1"/>
</dbReference>
<dbReference type="PANTHER" id="PTHR30136">
    <property type="entry name" value="HELIX-TURN-HELIX TRANSCRIPTIONAL REGULATOR, ICLR FAMILY"/>
    <property type="match status" value="1"/>
</dbReference>
<dbReference type="OrthoDB" id="4474604at2"/>
<dbReference type="InterPro" id="IPR050707">
    <property type="entry name" value="HTH_MetabolicPath_Reg"/>
</dbReference>
<evidence type="ECO:0000256" key="6">
    <source>
        <dbReference type="ARBA" id="ARBA00070406"/>
    </source>
</evidence>
<dbReference type="GO" id="GO:0045892">
    <property type="term" value="P:negative regulation of DNA-templated transcription"/>
    <property type="evidence" value="ECO:0007669"/>
    <property type="project" value="TreeGrafter"/>
</dbReference>
<evidence type="ECO:0000256" key="5">
    <source>
        <dbReference type="ARBA" id="ARBA00058938"/>
    </source>
</evidence>
<dbReference type="RefSeq" id="WP_068755796.1">
    <property type="nucleotide sequence ID" value="NZ_KQ950181.1"/>
</dbReference>
<evidence type="ECO:0000259" key="8">
    <source>
        <dbReference type="PROSITE" id="PS51078"/>
    </source>
</evidence>
<dbReference type="PATRIC" id="fig|665004.4.peg.2177"/>
<evidence type="ECO:0000256" key="2">
    <source>
        <dbReference type="ARBA" id="ARBA00023015"/>
    </source>
</evidence>
<comment type="caution">
    <text evidence="9">The sequence shown here is derived from an EMBL/GenBank/DDBJ whole genome shotgun (WGS) entry which is preliminary data.</text>
</comment>
<dbReference type="GO" id="GO:0006071">
    <property type="term" value="P:glycerol metabolic process"/>
    <property type="evidence" value="ECO:0007669"/>
    <property type="project" value="UniProtKB-KW"/>
</dbReference>
<dbReference type="Pfam" id="PF09339">
    <property type="entry name" value="HTH_IclR"/>
    <property type="match status" value="1"/>
</dbReference>
<dbReference type="InterPro" id="IPR029016">
    <property type="entry name" value="GAF-like_dom_sf"/>
</dbReference>
<dbReference type="InterPro" id="IPR014757">
    <property type="entry name" value="Tscrpt_reg_IclR_C"/>
</dbReference>
<dbReference type="PROSITE" id="PS51077">
    <property type="entry name" value="HTH_ICLR"/>
    <property type="match status" value="1"/>
</dbReference>
<dbReference type="PROSITE" id="PS51078">
    <property type="entry name" value="ICLR_ED"/>
    <property type="match status" value="1"/>
</dbReference>
<dbReference type="GO" id="GO:0003700">
    <property type="term" value="F:DNA-binding transcription factor activity"/>
    <property type="evidence" value="ECO:0007669"/>
    <property type="project" value="TreeGrafter"/>
</dbReference>
<keyword evidence="4" id="KW-0804">Transcription</keyword>
<evidence type="ECO:0000256" key="3">
    <source>
        <dbReference type="ARBA" id="ARBA00023125"/>
    </source>
</evidence>
<keyword evidence="3" id="KW-0238">DNA-binding</keyword>
<dbReference type="SUPFAM" id="SSF46785">
    <property type="entry name" value="Winged helix' DNA-binding domain"/>
    <property type="match status" value="1"/>
</dbReference>
<evidence type="ECO:0000313" key="10">
    <source>
        <dbReference type="Proteomes" id="UP000074382"/>
    </source>
</evidence>
<dbReference type="Pfam" id="PF01614">
    <property type="entry name" value="IclR_C"/>
    <property type="match status" value="1"/>
</dbReference>
<gene>
    <name evidence="9" type="ORF">AC529_08715</name>
</gene>
<comment type="function">
    <text evidence="5">May be an activator protein for the gylABX operon.</text>
</comment>
<proteinExistence type="predicted"/>
<dbReference type="FunFam" id="1.10.10.10:FF:000056">
    <property type="entry name" value="IclR family transcriptional regulator"/>
    <property type="match status" value="1"/>
</dbReference>
<evidence type="ECO:0000256" key="4">
    <source>
        <dbReference type="ARBA" id="ARBA00023163"/>
    </source>
</evidence>
<dbReference type="Gene3D" id="1.10.10.10">
    <property type="entry name" value="Winged helix-like DNA-binding domain superfamily/Winged helix DNA-binding domain"/>
    <property type="match status" value="1"/>
</dbReference>
<evidence type="ECO:0000313" key="9">
    <source>
        <dbReference type="EMBL" id="KUP97086.1"/>
    </source>
</evidence>
<keyword evidence="2" id="KW-0805">Transcription regulation</keyword>
<dbReference type="Proteomes" id="UP000074382">
    <property type="component" value="Unassembled WGS sequence"/>
</dbReference>
<evidence type="ECO:0000259" key="7">
    <source>
        <dbReference type="PROSITE" id="PS51077"/>
    </source>
</evidence>
<feature type="domain" description="IclR-ED" evidence="8">
    <location>
        <begin position="73"/>
        <end position="248"/>
    </location>
</feature>
<dbReference type="GO" id="GO:0003677">
    <property type="term" value="F:DNA binding"/>
    <property type="evidence" value="ECO:0007669"/>
    <property type="project" value="UniProtKB-KW"/>
</dbReference>
<dbReference type="EMBL" id="LGEM01000040">
    <property type="protein sequence ID" value="KUP97086.1"/>
    <property type="molecule type" value="Genomic_DNA"/>
</dbReference>
<accession>A0A147KIH8</accession>
<organism evidence="9 10">
    <name type="scientific">Thermobifida cellulosilytica TB100</name>
    <dbReference type="NCBI Taxonomy" id="665004"/>
    <lineage>
        <taxon>Bacteria</taxon>
        <taxon>Bacillati</taxon>
        <taxon>Actinomycetota</taxon>
        <taxon>Actinomycetes</taxon>
        <taxon>Streptosporangiales</taxon>
        <taxon>Nocardiopsidaceae</taxon>
        <taxon>Thermobifida</taxon>
    </lineage>
</organism>
<keyword evidence="10" id="KW-1185">Reference proteome</keyword>
<evidence type="ECO:0000256" key="1">
    <source>
        <dbReference type="ARBA" id="ARBA00022798"/>
    </source>
</evidence>
<sequence>MAEESRPAGAQAVVRALRVLHCFRDHGPELGATDIARILDLRTSTAHRLVRTLAAEGFLEQAPGTARYRLGASVAELGQVLYRQRGLHRAEPLLASLAEVTRTSPGLAVHSGRRAVVVVGGPADPESGLGVSIPLHASAMGKVLVAWNPDFDVADLGELPALTPRTITDPRRLRAELERVRERGYALNDEEQALGKRTVAVPLADEYGQVQMALALRADTEGLPLERVPELAEIGREYALAFQRVLLRPAR</sequence>
<dbReference type="SMART" id="SM00346">
    <property type="entry name" value="HTH_ICLR"/>
    <property type="match status" value="1"/>
</dbReference>
<dbReference type="STRING" id="665004.AC529_08715"/>
<feature type="domain" description="HTH iclR-type" evidence="7">
    <location>
        <begin position="10"/>
        <end position="72"/>
    </location>
</feature>
<dbReference type="InterPro" id="IPR036390">
    <property type="entry name" value="WH_DNA-bd_sf"/>
</dbReference>
<name>A0A147KIH8_THECS</name>
<dbReference type="InterPro" id="IPR036388">
    <property type="entry name" value="WH-like_DNA-bd_sf"/>
</dbReference>
<reference evidence="10" key="1">
    <citation type="journal article" date="2017" name="Acta Aliment.">
        <title>Plant polysaccharide degrading enzyme system of Thermpbifida cellulosilytica TB100 revealed by de novo genome project data.</title>
        <authorList>
            <person name="Toth A."/>
            <person name="Baka E."/>
            <person name="Luzics S."/>
            <person name="Bata-Vidacs I."/>
            <person name="Nagy I."/>
            <person name="Balint B."/>
            <person name="Herceg R."/>
            <person name="Olasz F."/>
            <person name="Wilk T."/>
            <person name="Nagy T."/>
            <person name="Kriszt B."/>
            <person name="Nagy I."/>
            <person name="Kukolya J."/>
        </authorList>
    </citation>
    <scope>NUCLEOTIDE SEQUENCE [LARGE SCALE GENOMIC DNA]</scope>
    <source>
        <strain evidence="10">TB100</strain>
    </source>
</reference>
<dbReference type="SUPFAM" id="SSF55781">
    <property type="entry name" value="GAF domain-like"/>
    <property type="match status" value="1"/>
</dbReference>
<keyword evidence="1" id="KW-0319">Glycerol metabolism</keyword>
<dbReference type="AlphaFoldDB" id="A0A147KIH8"/>
<dbReference type="InterPro" id="IPR005471">
    <property type="entry name" value="Tscrpt_reg_IclR_N"/>
</dbReference>
<protein>
    <recommendedName>
        <fullName evidence="6">Glycerol operon regulatory protein</fullName>
    </recommendedName>
</protein>